<keyword evidence="2" id="KW-1185">Reference proteome</keyword>
<dbReference type="STRING" id="93625.A0A409XGC8"/>
<proteinExistence type="predicted"/>
<dbReference type="SMART" id="SM00028">
    <property type="entry name" value="TPR"/>
    <property type="match status" value="9"/>
</dbReference>
<dbReference type="Gene3D" id="1.25.40.10">
    <property type="entry name" value="Tetratricopeptide repeat domain"/>
    <property type="match status" value="3"/>
</dbReference>
<name>A0A409XGC8_PSICY</name>
<dbReference type="Proteomes" id="UP000283269">
    <property type="component" value="Unassembled WGS sequence"/>
</dbReference>
<dbReference type="AlphaFoldDB" id="A0A409XGC8"/>
<dbReference type="PANTHER" id="PTHR19959">
    <property type="entry name" value="KINESIN LIGHT CHAIN"/>
    <property type="match status" value="1"/>
</dbReference>
<dbReference type="InParanoid" id="A0A409XGC8"/>
<protein>
    <submittedName>
        <fullName evidence="1">Uncharacterized protein</fullName>
    </submittedName>
</protein>
<dbReference type="OrthoDB" id="2978551at2759"/>
<dbReference type="Pfam" id="PF13181">
    <property type="entry name" value="TPR_8"/>
    <property type="match status" value="1"/>
</dbReference>
<dbReference type="PANTHER" id="PTHR19959:SF119">
    <property type="entry name" value="FUNGAL LIPASE-LIKE DOMAIN-CONTAINING PROTEIN"/>
    <property type="match status" value="1"/>
</dbReference>
<accession>A0A409XGC8</accession>
<evidence type="ECO:0000313" key="1">
    <source>
        <dbReference type="EMBL" id="PPQ89815.1"/>
    </source>
</evidence>
<sequence length="1173" mass="132193">MFHLEEKWEDVEPSKRGMTYSLPVTLSLVVTVTGASAEKVMFELPSDKGFSGNARKPSLKIHQNMADPLSITLATITLATALKDVIELAHMIEESFAKVAQNMRDIHILATEISATVGELKEFCEEHYDILSDAKDMSVALLDLIMNMKTVYNRCCQMVPPAPEKKLRKLKFAFSGWKNSNKIESEVRDLRNHVNKCHSRFMMFAIMRIEKRLIVMGDRNINNSINSCKEFSTEHRVPNENLIAFVGYNQRTLCKLPPDVTAELISDTYLRLQIDAINHSLAGLSSCLTEVSSEPYLCSHEPAVLADLSSDRNVFKQGVISQTLEIQACLRSDSSTLSIRAGTRSMIDLSFRLYSLDMYDETASMGLCALNLCQTLVKTTPTEYLPHLVCGLQRLSYLYISIEDDKKAKVSIEEAISISRHLQMSLGSQEVKSQLGEALRTLAYVLDLEGDYAMSLEAAQESVRAYEEVVIQDHILNGDTSTPFHPSSNKDQSQTLSTFSDKTICDYSKALQQLSFSLQGIKQPEDAVQADMKALNILLHSRLFFTDSVEVDIAALLYRLSHQQFHAIIKLEQALVYSQQAIDIYQSLCEKDKQKHVVSLCHALYEKANTLGKLEQYDEALAIWKETSDLAKDIIDDQVFRADALNRLSSSYHKLKRHDEAATIRTESLMIYQTALTSTSDKIARGYYNLGVDLHFAGRFLEAIEALQVAIERYRALAFNNPDRYTKNIAETLTQLALNLVYSNRHEEAFNDGYESLKLHAIMIDKNPSVMPEYIIALRVNFLVAETAESEYKCLERAHHGLVYSRGLAKRFPEECNLLLMDALLSQTDVFYRFDRLSEASTTIKEALCWLERNLSQNSKEVAEQYMHCLIAYSSIVHNQGYTRKRSELLEKSIEVGKSHSSCPHITDLLIESVHRRAETLGWMGLYAEAVKASVECEILARQNGLRNIVGLIGCLCVCCIASRDIGKPAKAIIFIEEALKLCHTDELEEAAKKKSMAYLLESKCLYNLSECLADIGQEPDALVHAKTSLDATLKLRNKHPTLPWSEIEPSYIEALHTLSMRLAANDDLRGALETIVEIRNYYEKCVKHMSGVSISLAHALYAEGILYCAVGRHDEGIATRTKWQELQSHLDITLPELAAQTRLQMAKEKTYPSMIALLAKLNIRCGHQQEVP</sequence>
<evidence type="ECO:0000313" key="2">
    <source>
        <dbReference type="Proteomes" id="UP000283269"/>
    </source>
</evidence>
<reference evidence="1 2" key="1">
    <citation type="journal article" date="2018" name="Evol. Lett.">
        <title>Horizontal gene cluster transfer increased hallucinogenic mushroom diversity.</title>
        <authorList>
            <person name="Reynolds H.T."/>
            <person name="Vijayakumar V."/>
            <person name="Gluck-Thaler E."/>
            <person name="Korotkin H.B."/>
            <person name="Matheny P.B."/>
            <person name="Slot J.C."/>
        </authorList>
    </citation>
    <scope>NUCLEOTIDE SEQUENCE [LARGE SCALE GENOMIC DNA]</scope>
    <source>
        <strain evidence="1 2">2631</strain>
    </source>
</reference>
<dbReference type="EMBL" id="NHYD01001815">
    <property type="protein sequence ID" value="PPQ89815.1"/>
    <property type="molecule type" value="Genomic_DNA"/>
</dbReference>
<gene>
    <name evidence="1" type="ORF">CVT25_007516</name>
</gene>
<dbReference type="InterPro" id="IPR011990">
    <property type="entry name" value="TPR-like_helical_dom_sf"/>
</dbReference>
<dbReference type="Pfam" id="PF13424">
    <property type="entry name" value="TPR_12"/>
    <property type="match status" value="1"/>
</dbReference>
<dbReference type="InterPro" id="IPR019734">
    <property type="entry name" value="TPR_rpt"/>
</dbReference>
<comment type="caution">
    <text evidence="1">The sequence shown here is derived from an EMBL/GenBank/DDBJ whole genome shotgun (WGS) entry which is preliminary data.</text>
</comment>
<organism evidence="1 2">
    <name type="scientific">Psilocybe cyanescens</name>
    <dbReference type="NCBI Taxonomy" id="93625"/>
    <lineage>
        <taxon>Eukaryota</taxon>
        <taxon>Fungi</taxon>
        <taxon>Dikarya</taxon>
        <taxon>Basidiomycota</taxon>
        <taxon>Agaricomycotina</taxon>
        <taxon>Agaricomycetes</taxon>
        <taxon>Agaricomycetidae</taxon>
        <taxon>Agaricales</taxon>
        <taxon>Agaricineae</taxon>
        <taxon>Strophariaceae</taxon>
        <taxon>Psilocybe</taxon>
    </lineage>
</organism>
<dbReference type="SUPFAM" id="SSF48452">
    <property type="entry name" value="TPR-like"/>
    <property type="match status" value="3"/>
</dbReference>